<gene>
    <name evidence="1" type="ORF">MRB53_016349</name>
</gene>
<proteinExistence type="predicted"/>
<dbReference type="Proteomes" id="UP001234297">
    <property type="component" value="Chromosome 5"/>
</dbReference>
<reference evidence="1 2" key="1">
    <citation type="journal article" date="2022" name="Hortic Res">
        <title>A haplotype resolved chromosomal level avocado genome allows analysis of novel avocado genes.</title>
        <authorList>
            <person name="Nath O."/>
            <person name="Fletcher S.J."/>
            <person name="Hayward A."/>
            <person name="Shaw L.M."/>
            <person name="Masouleh A.K."/>
            <person name="Furtado A."/>
            <person name="Henry R.J."/>
            <person name="Mitter N."/>
        </authorList>
    </citation>
    <scope>NUCLEOTIDE SEQUENCE [LARGE SCALE GENOMIC DNA]</scope>
    <source>
        <strain evidence="2">cv. Hass</strain>
    </source>
</reference>
<sequence>MTPKLGMHFDDLDEAYNFYNGYGKLAGFSVRKESTNRGKDGEVVWKRFVCSKQGLLMLSQASHLILTVEVEKALMKNCYDLQLEGSITFLYLEKVPSRVNVSSSASVAEVRCSLYLQESEAGYFRASCDTLFVELDVFVLSYELGGTSNKDEGLLVPSLTSSAKGNHHHLGNLLAENSNAICYQRVPKEILRIMYGKHTAGVLGGFFPNGANGQTAKFYLHNSSF</sequence>
<keyword evidence="2" id="KW-1185">Reference proteome</keyword>
<dbReference type="EMBL" id="CM056813">
    <property type="protein sequence ID" value="KAJ8639655.1"/>
    <property type="molecule type" value="Genomic_DNA"/>
</dbReference>
<protein>
    <submittedName>
        <fullName evidence="1">Uncharacterized protein</fullName>
    </submittedName>
</protein>
<name>A0ACC2M1W6_PERAE</name>
<accession>A0ACC2M1W6</accession>
<evidence type="ECO:0000313" key="1">
    <source>
        <dbReference type="EMBL" id="KAJ8639655.1"/>
    </source>
</evidence>
<organism evidence="1 2">
    <name type="scientific">Persea americana</name>
    <name type="common">Avocado</name>
    <dbReference type="NCBI Taxonomy" id="3435"/>
    <lineage>
        <taxon>Eukaryota</taxon>
        <taxon>Viridiplantae</taxon>
        <taxon>Streptophyta</taxon>
        <taxon>Embryophyta</taxon>
        <taxon>Tracheophyta</taxon>
        <taxon>Spermatophyta</taxon>
        <taxon>Magnoliopsida</taxon>
        <taxon>Magnoliidae</taxon>
        <taxon>Laurales</taxon>
        <taxon>Lauraceae</taxon>
        <taxon>Persea</taxon>
    </lineage>
</organism>
<evidence type="ECO:0000313" key="2">
    <source>
        <dbReference type="Proteomes" id="UP001234297"/>
    </source>
</evidence>
<comment type="caution">
    <text evidence="1">The sequence shown here is derived from an EMBL/GenBank/DDBJ whole genome shotgun (WGS) entry which is preliminary data.</text>
</comment>